<dbReference type="RefSeq" id="XP_012651057.1">
    <property type="nucleotide sequence ID" value="XM_012795603.1"/>
</dbReference>
<dbReference type="KEGG" id="tet:TTHERM_000540389"/>
<keyword evidence="2" id="KW-1185">Reference proteome</keyword>
<name>W7XH30_TETTS</name>
<accession>W7XH30</accession>
<dbReference type="InParanoid" id="W7XH30"/>
<gene>
    <name evidence="1" type="ORF">TTHERM_000540389</name>
</gene>
<protein>
    <submittedName>
        <fullName evidence="1">tRNA pseudouridine synthase D, putative</fullName>
    </submittedName>
</protein>
<evidence type="ECO:0000313" key="1">
    <source>
        <dbReference type="EMBL" id="EWS76433.1"/>
    </source>
</evidence>
<dbReference type="InterPro" id="IPR042214">
    <property type="entry name" value="TruD_catalytic"/>
</dbReference>
<sequence length="190" mass="22286">MESTCFLQNSDNRQLACQWDIVAKKRENFLIDGEAEGDDENGQEEEESKYQSIGDYEIEVIDDPNIDKYTLYDVLIPIIGGKLKVPENFNLNAYLISILEKDGLDQQLFEQVQKKFYVEGGYRFLICQAEDVQYSRLINTIKKTRHSYSLLQPLARLIRRKRQIQCRELTKISSDFDTQMGLNKEYQHLE</sequence>
<dbReference type="Gene3D" id="3.30.2350.20">
    <property type="entry name" value="TruD, catalytic domain"/>
    <property type="match status" value="1"/>
</dbReference>
<dbReference type="Proteomes" id="UP000009168">
    <property type="component" value="Unassembled WGS sequence"/>
</dbReference>
<dbReference type="AlphaFoldDB" id="W7XH30"/>
<dbReference type="EMBL" id="GG662849">
    <property type="protein sequence ID" value="EWS76433.1"/>
    <property type="molecule type" value="Genomic_DNA"/>
</dbReference>
<evidence type="ECO:0000313" key="2">
    <source>
        <dbReference type="Proteomes" id="UP000009168"/>
    </source>
</evidence>
<proteinExistence type="predicted"/>
<dbReference type="GeneID" id="24439502"/>
<reference evidence="2" key="1">
    <citation type="journal article" date="2006" name="PLoS Biol.">
        <title>Macronuclear genome sequence of the ciliate Tetrahymena thermophila, a model eukaryote.</title>
        <authorList>
            <person name="Eisen J.A."/>
            <person name="Coyne R.S."/>
            <person name="Wu M."/>
            <person name="Wu D."/>
            <person name="Thiagarajan M."/>
            <person name="Wortman J.R."/>
            <person name="Badger J.H."/>
            <person name="Ren Q."/>
            <person name="Amedeo P."/>
            <person name="Jones K.M."/>
            <person name="Tallon L.J."/>
            <person name="Delcher A.L."/>
            <person name="Salzberg S.L."/>
            <person name="Silva J.C."/>
            <person name="Haas B.J."/>
            <person name="Majoros W.H."/>
            <person name="Farzad M."/>
            <person name="Carlton J.M."/>
            <person name="Smith R.K. Jr."/>
            <person name="Garg J."/>
            <person name="Pearlman R.E."/>
            <person name="Karrer K.M."/>
            <person name="Sun L."/>
            <person name="Manning G."/>
            <person name="Elde N.C."/>
            <person name="Turkewitz A.P."/>
            <person name="Asai D.J."/>
            <person name="Wilkes D.E."/>
            <person name="Wang Y."/>
            <person name="Cai H."/>
            <person name="Collins K."/>
            <person name="Stewart B.A."/>
            <person name="Lee S.R."/>
            <person name="Wilamowska K."/>
            <person name="Weinberg Z."/>
            <person name="Ruzzo W.L."/>
            <person name="Wloga D."/>
            <person name="Gaertig J."/>
            <person name="Frankel J."/>
            <person name="Tsao C.-C."/>
            <person name="Gorovsky M.A."/>
            <person name="Keeling P.J."/>
            <person name="Waller R.F."/>
            <person name="Patron N.J."/>
            <person name="Cherry J.M."/>
            <person name="Stover N.A."/>
            <person name="Krieger C.J."/>
            <person name="del Toro C."/>
            <person name="Ryder H.F."/>
            <person name="Williamson S.C."/>
            <person name="Barbeau R.A."/>
            <person name="Hamilton E.P."/>
            <person name="Orias E."/>
        </authorList>
    </citation>
    <scope>NUCLEOTIDE SEQUENCE [LARGE SCALE GENOMIC DNA]</scope>
    <source>
        <strain evidence="2">SB210</strain>
    </source>
</reference>
<dbReference type="OrthoDB" id="447290at2759"/>
<organism evidence="1 2">
    <name type="scientific">Tetrahymena thermophila (strain SB210)</name>
    <dbReference type="NCBI Taxonomy" id="312017"/>
    <lineage>
        <taxon>Eukaryota</taxon>
        <taxon>Sar</taxon>
        <taxon>Alveolata</taxon>
        <taxon>Ciliophora</taxon>
        <taxon>Intramacronucleata</taxon>
        <taxon>Oligohymenophorea</taxon>
        <taxon>Hymenostomatida</taxon>
        <taxon>Tetrahymenina</taxon>
        <taxon>Tetrahymenidae</taxon>
        <taxon>Tetrahymena</taxon>
    </lineage>
</organism>